<dbReference type="CDD" id="cd00075">
    <property type="entry name" value="HATPase"/>
    <property type="match status" value="1"/>
</dbReference>
<dbReference type="InterPro" id="IPR003594">
    <property type="entry name" value="HATPase_dom"/>
</dbReference>
<evidence type="ECO:0000256" key="2">
    <source>
        <dbReference type="ARBA" id="ARBA00012438"/>
    </source>
</evidence>
<dbReference type="GO" id="GO:0004673">
    <property type="term" value="F:protein histidine kinase activity"/>
    <property type="evidence" value="ECO:0007669"/>
    <property type="project" value="UniProtKB-EC"/>
</dbReference>
<sequence length="501" mass="58185">MDKSNEGISETELKYFNIINSILDIVVELDLDYKITYINSKDHDLLGYSKEELIEKQNIDIIHPDDFSKMMVALSKTIKTGEIITEDIRYKYKNGPYIPVSVRGRRVKYDDQIKIVLTYRDITQIKEIELKAKESDKKYREIINNIEDGYYEIDLAGNYTYVNDYTCRYLGISREKLLGTNSNQILDKNTREEIFKIFSNMYEKNLPKETFESQVIRNDGKIRTFEGIVYLKYNSSGDKVGFYGFTHDITEKKEAEEKLKKSEERYKEAYNRAELYKDIFYHDINNIFSNIKLSVDLSKKFLSETGREKDIEALYDIIQKQFVKGAKLLANVGKVFSLDQSKSSLKSIDALKKLNDAIKFIHDSFHERNINIKVDSVTKKIHIQANELLYDVFDNLLINAITYNNNSNIEILIKITKVIKNKINYIKFLFQDNGIGIAKDKKDLIFHERSKKEKGSKGLGFGLTLVKKIINNYNGEIWVEDKVSGNCSHGSNFIVLIPEAI</sequence>
<accession>A0A0F9KH92</accession>
<dbReference type="SMART" id="SM00091">
    <property type="entry name" value="PAS"/>
    <property type="match status" value="2"/>
</dbReference>
<dbReference type="Gene3D" id="3.30.565.10">
    <property type="entry name" value="Histidine kinase-like ATPase, C-terminal domain"/>
    <property type="match status" value="1"/>
</dbReference>
<dbReference type="Pfam" id="PF00989">
    <property type="entry name" value="PAS"/>
    <property type="match status" value="1"/>
</dbReference>
<evidence type="ECO:0000256" key="1">
    <source>
        <dbReference type="ARBA" id="ARBA00000085"/>
    </source>
</evidence>
<dbReference type="Gene3D" id="3.30.450.20">
    <property type="entry name" value="PAS domain"/>
    <property type="match status" value="2"/>
</dbReference>
<comment type="catalytic activity">
    <reaction evidence="1">
        <text>ATP + protein L-histidine = ADP + protein N-phospho-L-histidine.</text>
        <dbReference type="EC" id="2.7.13.3"/>
    </reaction>
</comment>
<evidence type="ECO:0000259" key="8">
    <source>
        <dbReference type="PROSITE" id="PS50112"/>
    </source>
</evidence>
<evidence type="ECO:0000259" key="9">
    <source>
        <dbReference type="PROSITE" id="PS50113"/>
    </source>
</evidence>
<feature type="domain" description="Histidine kinase" evidence="7">
    <location>
        <begin position="279"/>
        <end position="501"/>
    </location>
</feature>
<evidence type="ECO:0000256" key="6">
    <source>
        <dbReference type="SAM" id="Coils"/>
    </source>
</evidence>
<keyword evidence="5" id="KW-0418">Kinase</keyword>
<evidence type="ECO:0000259" key="7">
    <source>
        <dbReference type="PROSITE" id="PS50109"/>
    </source>
</evidence>
<dbReference type="EC" id="2.7.13.3" evidence="2"/>
<dbReference type="AlphaFoldDB" id="A0A0F9KH92"/>
<organism evidence="10">
    <name type="scientific">marine sediment metagenome</name>
    <dbReference type="NCBI Taxonomy" id="412755"/>
    <lineage>
        <taxon>unclassified sequences</taxon>
        <taxon>metagenomes</taxon>
        <taxon>ecological metagenomes</taxon>
    </lineage>
</organism>
<dbReference type="PROSITE" id="PS50113">
    <property type="entry name" value="PAC"/>
    <property type="match status" value="1"/>
</dbReference>
<dbReference type="SUPFAM" id="SSF55874">
    <property type="entry name" value="ATPase domain of HSP90 chaperone/DNA topoisomerase II/histidine kinase"/>
    <property type="match status" value="1"/>
</dbReference>
<dbReference type="InterPro" id="IPR000014">
    <property type="entry name" value="PAS"/>
</dbReference>
<keyword evidence="4" id="KW-0808">Transferase</keyword>
<protein>
    <recommendedName>
        <fullName evidence="2">histidine kinase</fullName>
        <ecNumber evidence="2">2.7.13.3</ecNumber>
    </recommendedName>
</protein>
<evidence type="ECO:0000313" key="10">
    <source>
        <dbReference type="EMBL" id="KKM81288.1"/>
    </source>
</evidence>
<dbReference type="InterPro" id="IPR036890">
    <property type="entry name" value="HATPase_C_sf"/>
</dbReference>
<dbReference type="InterPro" id="IPR013767">
    <property type="entry name" value="PAS_fold"/>
</dbReference>
<evidence type="ECO:0000256" key="4">
    <source>
        <dbReference type="ARBA" id="ARBA00022679"/>
    </source>
</evidence>
<feature type="domain" description="PAS" evidence="8">
    <location>
        <begin position="135"/>
        <end position="205"/>
    </location>
</feature>
<feature type="coiled-coil region" evidence="6">
    <location>
        <begin position="252"/>
        <end position="279"/>
    </location>
</feature>
<reference evidence="10" key="1">
    <citation type="journal article" date="2015" name="Nature">
        <title>Complex archaea that bridge the gap between prokaryotes and eukaryotes.</title>
        <authorList>
            <person name="Spang A."/>
            <person name="Saw J.H."/>
            <person name="Jorgensen S.L."/>
            <person name="Zaremba-Niedzwiedzka K."/>
            <person name="Martijn J."/>
            <person name="Lind A.E."/>
            <person name="van Eijk R."/>
            <person name="Schleper C."/>
            <person name="Guy L."/>
            <person name="Ettema T.J."/>
        </authorList>
    </citation>
    <scope>NUCLEOTIDE SEQUENCE</scope>
</reference>
<dbReference type="EMBL" id="LAZR01008044">
    <property type="protein sequence ID" value="KKM81288.1"/>
    <property type="molecule type" value="Genomic_DNA"/>
</dbReference>
<dbReference type="SMART" id="SM00387">
    <property type="entry name" value="HATPase_c"/>
    <property type="match status" value="1"/>
</dbReference>
<dbReference type="InterPro" id="IPR052162">
    <property type="entry name" value="Sensor_kinase/Photoreceptor"/>
</dbReference>
<dbReference type="NCBIfam" id="TIGR00229">
    <property type="entry name" value="sensory_box"/>
    <property type="match status" value="2"/>
</dbReference>
<dbReference type="Pfam" id="PF08447">
    <property type="entry name" value="PAS_3"/>
    <property type="match status" value="1"/>
</dbReference>
<dbReference type="InterPro" id="IPR004358">
    <property type="entry name" value="Sig_transdc_His_kin-like_C"/>
</dbReference>
<dbReference type="SUPFAM" id="SSF55785">
    <property type="entry name" value="PYP-like sensor domain (PAS domain)"/>
    <property type="match status" value="2"/>
</dbReference>
<dbReference type="PRINTS" id="PR00344">
    <property type="entry name" value="BCTRLSENSOR"/>
</dbReference>
<gene>
    <name evidence="10" type="ORF">LCGC14_1331320</name>
</gene>
<dbReference type="Pfam" id="PF02518">
    <property type="entry name" value="HATPase_c"/>
    <property type="match status" value="1"/>
</dbReference>
<dbReference type="InterPro" id="IPR000700">
    <property type="entry name" value="PAS-assoc_C"/>
</dbReference>
<dbReference type="CDD" id="cd00130">
    <property type="entry name" value="PAS"/>
    <property type="match status" value="2"/>
</dbReference>
<comment type="caution">
    <text evidence="10">The sequence shown here is derived from an EMBL/GenBank/DDBJ whole genome shotgun (WGS) entry which is preliminary data.</text>
</comment>
<keyword evidence="6" id="KW-0175">Coiled coil</keyword>
<dbReference type="GO" id="GO:0006355">
    <property type="term" value="P:regulation of DNA-templated transcription"/>
    <property type="evidence" value="ECO:0007669"/>
    <property type="project" value="InterPro"/>
</dbReference>
<dbReference type="PROSITE" id="PS50109">
    <property type="entry name" value="HIS_KIN"/>
    <property type="match status" value="1"/>
</dbReference>
<dbReference type="InterPro" id="IPR005467">
    <property type="entry name" value="His_kinase_dom"/>
</dbReference>
<dbReference type="PANTHER" id="PTHR43304">
    <property type="entry name" value="PHYTOCHROME-LIKE PROTEIN CPH1"/>
    <property type="match status" value="1"/>
</dbReference>
<dbReference type="PANTHER" id="PTHR43304:SF1">
    <property type="entry name" value="PAC DOMAIN-CONTAINING PROTEIN"/>
    <property type="match status" value="1"/>
</dbReference>
<keyword evidence="3" id="KW-0597">Phosphoprotein</keyword>
<evidence type="ECO:0000256" key="3">
    <source>
        <dbReference type="ARBA" id="ARBA00022553"/>
    </source>
</evidence>
<proteinExistence type="predicted"/>
<feature type="domain" description="PAC" evidence="9">
    <location>
        <begin position="209"/>
        <end position="261"/>
    </location>
</feature>
<dbReference type="InterPro" id="IPR035965">
    <property type="entry name" value="PAS-like_dom_sf"/>
</dbReference>
<feature type="domain" description="PAS" evidence="8">
    <location>
        <begin position="11"/>
        <end position="81"/>
    </location>
</feature>
<dbReference type="PROSITE" id="PS50112">
    <property type="entry name" value="PAS"/>
    <property type="match status" value="2"/>
</dbReference>
<evidence type="ECO:0000256" key="5">
    <source>
        <dbReference type="ARBA" id="ARBA00022777"/>
    </source>
</evidence>
<name>A0A0F9KH92_9ZZZZ</name>
<dbReference type="InterPro" id="IPR013655">
    <property type="entry name" value="PAS_fold_3"/>
</dbReference>